<comment type="similarity">
    <text evidence="1">Belongs to the RlpA family.</text>
</comment>
<proteinExistence type="inferred from homology"/>
<organism evidence="4 5">
    <name type="scientific">Alsobacter soli</name>
    <dbReference type="NCBI Taxonomy" id="2109933"/>
    <lineage>
        <taxon>Bacteria</taxon>
        <taxon>Pseudomonadati</taxon>
        <taxon>Pseudomonadota</taxon>
        <taxon>Alphaproteobacteria</taxon>
        <taxon>Hyphomicrobiales</taxon>
        <taxon>Alsobacteraceae</taxon>
        <taxon>Alsobacter</taxon>
    </lineage>
</organism>
<protein>
    <recommendedName>
        <fullName evidence="1">Endolytic peptidoglycan transglycosylase RlpA</fullName>
        <ecNumber evidence="1">4.2.2.-</ecNumber>
    </recommendedName>
</protein>
<feature type="domain" description="RlpA-like protein double-psi beta-barrel" evidence="3">
    <location>
        <begin position="116"/>
        <end position="200"/>
    </location>
</feature>
<dbReference type="GO" id="GO:0008932">
    <property type="term" value="F:lytic endotransglycosylase activity"/>
    <property type="evidence" value="ECO:0007669"/>
    <property type="project" value="UniProtKB-UniRule"/>
</dbReference>
<accession>A0A2T1HYN7</accession>
<dbReference type="Gene3D" id="2.40.40.10">
    <property type="entry name" value="RlpA-like domain"/>
    <property type="match status" value="1"/>
</dbReference>
<keyword evidence="1" id="KW-0456">Lyase</keyword>
<feature type="region of interest" description="Disordered" evidence="2">
    <location>
        <begin position="1"/>
        <end position="107"/>
    </location>
</feature>
<dbReference type="HAMAP" id="MF_02071">
    <property type="entry name" value="RlpA"/>
    <property type="match status" value="1"/>
</dbReference>
<name>A0A2T1HYN7_9HYPH</name>
<gene>
    <name evidence="1" type="primary">rlpA</name>
    <name evidence="4" type="ORF">SLNSH_01730</name>
</gene>
<comment type="function">
    <text evidence="1">Lytic transglycosylase with a strong preference for naked glycan strands that lack stem peptides.</text>
</comment>
<dbReference type="InterPro" id="IPR036908">
    <property type="entry name" value="RlpA-like_sf"/>
</dbReference>
<dbReference type="SUPFAM" id="SSF50685">
    <property type="entry name" value="Barwin-like endoglucanases"/>
    <property type="match status" value="1"/>
</dbReference>
<comment type="caution">
    <text evidence="4">The sequence shown here is derived from an EMBL/GenBank/DDBJ whole genome shotgun (WGS) entry which is preliminary data.</text>
</comment>
<dbReference type="EC" id="4.2.2.-" evidence="1"/>
<sequence length="213" mass="22194">MARTSAPAFARPEVSQWLPALPISDSGDQSPTGAEAAAPQPHTGQGFASSLKRLIIPPAEAGTSPISAPDHSPPPLPSETATLTEHSEAHPPIQPSSPTTGTVKTAKDERRGVLIARGRATWYQHPGRTASGQVYNPDGLSAAHASLPFGTSVRVTNRGNGRSVVVLINDRMGPRGRSRYHVIDLSRAAARALGIQGIGDVALYAEGAQLAKP</sequence>
<evidence type="ECO:0000259" key="3">
    <source>
        <dbReference type="Pfam" id="PF03330"/>
    </source>
</evidence>
<dbReference type="InterPro" id="IPR034718">
    <property type="entry name" value="RlpA"/>
</dbReference>
<dbReference type="EMBL" id="PVZS01000002">
    <property type="protein sequence ID" value="PSC06781.1"/>
    <property type="molecule type" value="Genomic_DNA"/>
</dbReference>
<reference evidence="5" key="1">
    <citation type="submission" date="2018-03" db="EMBL/GenBank/DDBJ databases">
        <authorList>
            <person name="Sun L."/>
            <person name="Liu H."/>
            <person name="Chen W."/>
            <person name="Huang K."/>
            <person name="Liu W."/>
            <person name="Gao X."/>
        </authorList>
    </citation>
    <scope>NUCLEOTIDE SEQUENCE [LARGE SCALE GENOMIC DNA]</scope>
    <source>
        <strain evidence="5">SH9</strain>
    </source>
</reference>
<dbReference type="GO" id="GO:0000270">
    <property type="term" value="P:peptidoglycan metabolic process"/>
    <property type="evidence" value="ECO:0007669"/>
    <property type="project" value="UniProtKB-UniRule"/>
</dbReference>
<dbReference type="AlphaFoldDB" id="A0A2T1HYN7"/>
<dbReference type="CDD" id="cd22268">
    <property type="entry name" value="DPBB_RlpA-like"/>
    <property type="match status" value="1"/>
</dbReference>
<dbReference type="GO" id="GO:0071555">
    <property type="term" value="P:cell wall organization"/>
    <property type="evidence" value="ECO:0007669"/>
    <property type="project" value="UniProtKB-KW"/>
</dbReference>
<evidence type="ECO:0000256" key="1">
    <source>
        <dbReference type="HAMAP-Rule" id="MF_02071"/>
    </source>
</evidence>
<evidence type="ECO:0000313" key="4">
    <source>
        <dbReference type="EMBL" id="PSC06781.1"/>
    </source>
</evidence>
<evidence type="ECO:0000256" key="2">
    <source>
        <dbReference type="SAM" id="MobiDB-lite"/>
    </source>
</evidence>
<dbReference type="Pfam" id="PF03330">
    <property type="entry name" value="DPBB_1"/>
    <property type="match status" value="1"/>
</dbReference>
<evidence type="ECO:0000313" key="5">
    <source>
        <dbReference type="Proteomes" id="UP000239772"/>
    </source>
</evidence>
<dbReference type="InterPro" id="IPR009009">
    <property type="entry name" value="RlpA-like_DPBB"/>
</dbReference>
<keyword evidence="1" id="KW-0961">Cell wall biogenesis/degradation</keyword>
<dbReference type="Proteomes" id="UP000239772">
    <property type="component" value="Unassembled WGS sequence"/>
</dbReference>
<keyword evidence="5" id="KW-1185">Reference proteome</keyword>
<dbReference type="PANTHER" id="PTHR34183:SF8">
    <property type="entry name" value="ENDOLYTIC PEPTIDOGLYCAN TRANSGLYCOSYLASE RLPA-RELATED"/>
    <property type="match status" value="1"/>
</dbReference>
<dbReference type="OrthoDB" id="9779128at2"/>
<dbReference type="PANTHER" id="PTHR34183">
    <property type="entry name" value="ENDOLYTIC PEPTIDOGLYCAN TRANSGLYCOSYLASE RLPA"/>
    <property type="match status" value="1"/>
</dbReference>